<keyword evidence="1" id="KW-1133">Transmembrane helix</keyword>
<dbReference type="Proteomes" id="UP000319817">
    <property type="component" value="Chromosome"/>
</dbReference>
<keyword evidence="1" id="KW-0472">Membrane</keyword>
<feature type="transmembrane region" description="Helical" evidence="1">
    <location>
        <begin position="40"/>
        <end position="60"/>
    </location>
</feature>
<organism evidence="2 3">
    <name type="scientific">Stieleria marina</name>
    <dbReference type="NCBI Taxonomy" id="1930275"/>
    <lineage>
        <taxon>Bacteria</taxon>
        <taxon>Pseudomonadati</taxon>
        <taxon>Planctomycetota</taxon>
        <taxon>Planctomycetia</taxon>
        <taxon>Pirellulales</taxon>
        <taxon>Pirellulaceae</taxon>
        <taxon>Stieleria</taxon>
    </lineage>
</organism>
<evidence type="ECO:0000313" key="2">
    <source>
        <dbReference type="EMBL" id="QDT10140.1"/>
    </source>
</evidence>
<accession>A0A517NSM8</accession>
<dbReference type="OrthoDB" id="291470at2"/>
<protein>
    <submittedName>
        <fullName evidence="2">Uncharacterized protein</fullName>
    </submittedName>
</protein>
<name>A0A517NSM8_9BACT</name>
<dbReference type="AlphaFoldDB" id="A0A517NSM8"/>
<sequence length="67" mass="7297">MPKALCLISLVASILIVVLFLADAIMGMAGMTDIAPLQSASIMMDITFAVLGGIMVFMSWKTYREQR</sequence>
<keyword evidence="3" id="KW-1185">Reference proteome</keyword>
<evidence type="ECO:0000313" key="3">
    <source>
        <dbReference type="Proteomes" id="UP000319817"/>
    </source>
</evidence>
<proteinExistence type="predicted"/>
<dbReference type="EMBL" id="CP036526">
    <property type="protein sequence ID" value="QDT10140.1"/>
    <property type="molecule type" value="Genomic_DNA"/>
</dbReference>
<keyword evidence="1" id="KW-0812">Transmembrane</keyword>
<evidence type="ECO:0000256" key="1">
    <source>
        <dbReference type="SAM" id="Phobius"/>
    </source>
</evidence>
<gene>
    <name evidence="2" type="ORF">K239x_20950</name>
</gene>
<reference evidence="2 3" key="1">
    <citation type="submission" date="2019-02" db="EMBL/GenBank/DDBJ databases">
        <title>Deep-cultivation of Planctomycetes and their phenomic and genomic characterization uncovers novel biology.</title>
        <authorList>
            <person name="Wiegand S."/>
            <person name="Jogler M."/>
            <person name="Boedeker C."/>
            <person name="Pinto D."/>
            <person name="Vollmers J."/>
            <person name="Rivas-Marin E."/>
            <person name="Kohn T."/>
            <person name="Peeters S.H."/>
            <person name="Heuer A."/>
            <person name="Rast P."/>
            <person name="Oberbeckmann S."/>
            <person name="Bunk B."/>
            <person name="Jeske O."/>
            <person name="Meyerdierks A."/>
            <person name="Storesund J.E."/>
            <person name="Kallscheuer N."/>
            <person name="Luecker S."/>
            <person name="Lage O.M."/>
            <person name="Pohl T."/>
            <person name="Merkel B.J."/>
            <person name="Hornburger P."/>
            <person name="Mueller R.-W."/>
            <person name="Bruemmer F."/>
            <person name="Labrenz M."/>
            <person name="Spormann A.M."/>
            <person name="Op den Camp H."/>
            <person name="Overmann J."/>
            <person name="Amann R."/>
            <person name="Jetten M.S.M."/>
            <person name="Mascher T."/>
            <person name="Medema M.H."/>
            <person name="Devos D.P."/>
            <person name="Kaster A.-K."/>
            <person name="Ovreas L."/>
            <person name="Rohde M."/>
            <person name="Galperin M.Y."/>
            <person name="Jogler C."/>
        </authorList>
    </citation>
    <scope>NUCLEOTIDE SEQUENCE [LARGE SCALE GENOMIC DNA]</scope>
    <source>
        <strain evidence="2 3">K23_9</strain>
    </source>
</reference>
<dbReference type="RefSeq" id="WP_145417668.1">
    <property type="nucleotide sequence ID" value="NZ_CP036526.1"/>
</dbReference>